<evidence type="ECO:0000313" key="10">
    <source>
        <dbReference type="Proteomes" id="UP000504631"/>
    </source>
</evidence>
<comment type="subcellular location">
    <subcellularLocation>
        <location evidence="1">Cell membrane</location>
        <topology evidence="1">Multi-pass membrane protein</topology>
    </subcellularLocation>
</comment>
<name>A0A6J3K384_9HYME</name>
<reference evidence="11" key="1">
    <citation type="submission" date="2025-08" db="UniProtKB">
        <authorList>
            <consortium name="RefSeq"/>
        </authorList>
    </citation>
    <scope>IDENTIFICATION</scope>
    <source>
        <tissue evidence="11">Muscle</tissue>
    </source>
</reference>
<evidence type="ECO:0000256" key="4">
    <source>
        <dbReference type="ARBA" id="ARBA00022692"/>
    </source>
</evidence>
<dbReference type="Proteomes" id="UP000504631">
    <property type="component" value="Unplaced"/>
</dbReference>
<keyword evidence="8 11" id="KW-0675">Receptor</keyword>
<evidence type="ECO:0000313" key="11">
    <source>
        <dbReference type="RefSeq" id="XP_033347557.1"/>
    </source>
</evidence>
<dbReference type="KEGG" id="bvk:117232333"/>
<dbReference type="AlphaFoldDB" id="A0A6J3K384"/>
<evidence type="ECO:0000256" key="8">
    <source>
        <dbReference type="ARBA" id="ARBA00023170"/>
    </source>
</evidence>
<protein>
    <submittedName>
        <fullName evidence="11">Odorant receptor 69a</fullName>
    </submittedName>
</protein>
<keyword evidence="9" id="KW-0807">Transducer</keyword>
<keyword evidence="6" id="KW-1133">Transmembrane helix</keyword>
<evidence type="ECO:0000256" key="5">
    <source>
        <dbReference type="ARBA" id="ARBA00022725"/>
    </source>
</evidence>
<keyword evidence="5" id="KW-0552">Olfaction</keyword>
<proteinExistence type="predicted"/>
<keyword evidence="7" id="KW-0472">Membrane</keyword>
<dbReference type="GO" id="GO:0005886">
    <property type="term" value="C:plasma membrane"/>
    <property type="evidence" value="ECO:0007669"/>
    <property type="project" value="UniProtKB-SubCell"/>
</dbReference>
<organism evidence="10 11">
    <name type="scientific">Bombus vosnesenskii</name>
    <dbReference type="NCBI Taxonomy" id="207650"/>
    <lineage>
        <taxon>Eukaryota</taxon>
        <taxon>Metazoa</taxon>
        <taxon>Ecdysozoa</taxon>
        <taxon>Arthropoda</taxon>
        <taxon>Hexapoda</taxon>
        <taxon>Insecta</taxon>
        <taxon>Pterygota</taxon>
        <taxon>Neoptera</taxon>
        <taxon>Endopterygota</taxon>
        <taxon>Hymenoptera</taxon>
        <taxon>Apocrita</taxon>
        <taxon>Aculeata</taxon>
        <taxon>Apoidea</taxon>
        <taxon>Anthophila</taxon>
        <taxon>Apidae</taxon>
        <taxon>Bombus</taxon>
        <taxon>Pyrobombus</taxon>
    </lineage>
</organism>
<gene>
    <name evidence="11" type="primary">LOC117232333</name>
</gene>
<evidence type="ECO:0000256" key="6">
    <source>
        <dbReference type="ARBA" id="ARBA00022989"/>
    </source>
</evidence>
<sequence>MFHISNMCQQLLDYSNNLHTAIFHTNWYETSLTTQKLILNIMLRSSKPFLFSISGFYDGTLNSFLSILRKSVSYFMVIISMK</sequence>
<evidence type="ECO:0000256" key="3">
    <source>
        <dbReference type="ARBA" id="ARBA00022606"/>
    </source>
</evidence>
<dbReference type="GO" id="GO:0004984">
    <property type="term" value="F:olfactory receptor activity"/>
    <property type="evidence" value="ECO:0007669"/>
    <property type="project" value="InterPro"/>
</dbReference>
<dbReference type="PANTHER" id="PTHR21137:SF35">
    <property type="entry name" value="ODORANT RECEPTOR 19A-RELATED"/>
    <property type="match status" value="1"/>
</dbReference>
<evidence type="ECO:0000256" key="9">
    <source>
        <dbReference type="ARBA" id="ARBA00023224"/>
    </source>
</evidence>
<dbReference type="GO" id="GO:0005549">
    <property type="term" value="F:odorant binding"/>
    <property type="evidence" value="ECO:0007669"/>
    <property type="project" value="InterPro"/>
</dbReference>
<keyword evidence="2" id="KW-1003">Cell membrane</keyword>
<evidence type="ECO:0000256" key="7">
    <source>
        <dbReference type="ARBA" id="ARBA00023136"/>
    </source>
</evidence>
<dbReference type="GeneID" id="117232333"/>
<keyword evidence="10" id="KW-1185">Reference proteome</keyword>
<keyword evidence="4" id="KW-0812">Transmembrane</keyword>
<keyword evidence="3" id="KW-0716">Sensory transduction</keyword>
<dbReference type="InterPro" id="IPR004117">
    <property type="entry name" value="7tm6_olfct_rcpt"/>
</dbReference>
<dbReference type="GO" id="GO:0007165">
    <property type="term" value="P:signal transduction"/>
    <property type="evidence" value="ECO:0007669"/>
    <property type="project" value="UniProtKB-KW"/>
</dbReference>
<dbReference type="PANTHER" id="PTHR21137">
    <property type="entry name" value="ODORANT RECEPTOR"/>
    <property type="match status" value="1"/>
</dbReference>
<accession>A0A6J3K384</accession>
<evidence type="ECO:0000256" key="2">
    <source>
        <dbReference type="ARBA" id="ARBA00022475"/>
    </source>
</evidence>
<evidence type="ECO:0000256" key="1">
    <source>
        <dbReference type="ARBA" id="ARBA00004651"/>
    </source>
</evidence>
<dbReference type="RefSeq" id="XP_033347557.1">
    <property type="nucleotide sequence ID" value="XM_033491666.1"/>
</dbReference>
<dbReference type="Pfam" id="PF02949">
    <property type="entry name" value="7tm_6"/>
    <property type="match status" value="1"/>
</dbReference>